<accession>A0AAV0VFB2</accession>
<protein>
    <recommendedName>
        <fullName evidence="3">LAGLIDADG homing endonuclease</fullName>
    </recommendedName>
</protein>
<name>A0AAV0VFB2_9HEMI</name>
<dbReference type="Proteomes" id="UP001160148">
    <property type="component" value="Unassembled WGS sequence"/>
</dbReference>
<keyword evidence="2" id="KW-1185">Reference proteome</keyword>
<dbReference type="AlphaFoldDB" id="A0AAV0VFB2"/>
<reference evidence="1 2" key="1">
    <citation type="submission" date="2023-01" db="EMBL/GenBank/DDBJ databases">
        <authorList>
            <person name="Whitehead M."/>
        </authorList>
    </citation>
    <scope>NUCLEOTIDE SEQUENCE [LARGE SCALE GENOMIC DNA]</scope>
</reference>
<gene>
    <name evidence="1" type="ORF">MEUPH1_LOCUS230</name>
</gene>
<sequence length="69" mass="7558">MKSESMGRPTALGTATESKLAGLLKVMNKYGYGLSRKEISGLGFLKGNNLVSKSLKLLNIRRKKHVIHS</sequence>
<evidence type="ECO:0008006" key="3">
    <source>
        <dbReference type="Google" id="ProtNLM"/>
    </source>
</evidence>
<dbReference type="EMBL" id="CARXXK010000001">
    <property type="protein sequence ID" value="CAI6342899.1"/>
    <property type="molecule type" value="Genomic_DNA"/>
</dbReference>
<evidence type="ECO:0000313" key="2">
    <source>
        <dbReference type="Proteomes" id="UP001160148"/>
    </source>
</evidence>
<evidence type="ECO:0000313" key="1">
    <source>
        <dbReference type="EMBL" id="CAI6342899.1"/>
    </source>
</evidence>
<comment type="caution">
    <text evidence="1">The sequence shown here is derived from an EMBL/GenBank/DDBJ whole genome shotgun (WGS) entry which is preliminary data.</text>
</comment>
<proteinExistence type="predicted"/>
<organism evidence="1 2">
    <name type="scientific">Macrosiphum euphorbiae</name>
    <name type="common">potato aphid</name>
    <dbReference type="NCBI Taxonomy" id="13131"/>
    <lineage>
        <taxon>Eukaryota</taxon>
        <taxon>Metazoa</taxon>
        <taxon>Ecdysozoa</taxon>
        <taxon>Arthropoda</taxon>
        <taxon>Hexapoda</taxon>
        <taxon>Insecta</taxon>
        <taxon>Pterygota</taxon>
        <taxon>Neoptera</taxon>
        <taxon>Paraneoptera</taxon>
        <taxon>Hemiptera</taxon>
        <taxon>Sternorrhyncha</taxon>
        <taxon>Aphidomorpha</taxon>
        <taxon>Aphidoidea</taxon>
        <taxon>Aphididae</taxon>
        <taxon>Macrosiphini</taxon>
        <taxon>Macrosiphum</taxon>
    </lineage>
</organism>